<dbReference type="STRING" id="1234679.BN424_1757"/>
<proteinExistence type="predicted"/>
<dbReference type="AlphaFoldDB" id="K8EH63"/>
<evidence type="ECO:0000313" key="2">
    <source>
        <dbReference type="Proteomes" id="UP000000212"/>
    </source>
</evidence>
<organism evidence="1 2">
    <name type="scientific">Carnobacterium maltaromaticum LMA28</name>
    <dbReference type="NCBI Taxonomy" id="1234679"/>
    <lineage>
        <taxon>Bacteria</taxon>
        <taxon>Bacillati</taxon>
        <taxon>Bacillota</taxon>
        <taxon>Bacilli</taxon>
        <taxon>Lactobacillales</taxon>
        <taxon>Carnobacteriaceae</taxon>
        <taxon>Carnobacterium</taxon>
    </lineage>
</organism>
<accession>K8EH63</accession>
<dbReference type="KEGG" id="cml:BN424_1757"/>
<reference evidence="2" key="1">
    <citation type="journal article" date="2013" name="Genome Announc.">
        <title>Complete Chromosome Sequence of Carnobacterium maltaromaticum LMA 28.</title>
        <authorList>
            <person name="Cailliez-Grimal C."/>
            <person name="Chaillou S."/>
            <person name="Anba-Mondoloni J."/>
            <person name="Loux V."/>
            <person name="Afzal M.I."/>
            <person name="Rahman A."/>
            <person name="Kergourlay G."/>
            <person name="Champomier-Verges M.C."/>
            <person name="Zagorec M."/>
            <person name="Dalgaard P."/>
            <person name="Leisner J.J."/>
            <person name="Prevost H."/>
            <person name="Revol-Junelles A.M."/>
            <person name="Borges F."/>
        </authorList>
    </citation>
    <scope>NUCLEOTIDE SEQUENCE</scope>
    <source>
        <strain evidence="2">LMA28</strain>
    </source>
</reference>
<name>K8EH63_CARML</name>
<dbReference type="HOGENOM" id="CLU_3306682_0_0_9"/>
<gene>
    <name evidence="1" type="ORF">BN424_1757</name>
</gene>
<sequence>MNSQKSKETLFLEFPIFLPELSDSTSFLFGGGKDVKKIF</sequence>
<protein>
    <submittedName>
        <fullName evidence="1">Uncharacterized protein</fullName>
    </submittedName>
</protein>
<dbReference type="Proteomes" id="UP000000212">
    <property type="component" value="Chromosome"/>
</dbReference>
<dbReference type="EMBL" id="HE999757">
    <property type="protein sequence ID" value="CCO11198.2"/>
    <property type="molecule type" value="Genomic_DNA"/>
</dbReference>
<keyword evidence="2" id="KW-1185">Reference proteome</keyword>
<evidence type="ECO:0000313" key="1">
    <source>
        <dbReference type="EMBL" id="CCO11198.2"/>
    </source>
</evidence>